<dbReference type="EMBL" id="DRZM01000089">
    <property type="protein sequence ID" value="HHP04641.1"/>
    <property type="molecule type" value="Genomic_DNA"/>
</dbReference>
<dbReference type="GO" id="GO:0004775">
    <property type="term" value="F:succinate-CoA ligase (ADP-forming) activity"/>
    <property type="evidence" value="ECO:0007669"/>
    <property type="project" value="UniProtKB-EC"/>
</dbReference>
<dbReference type="PANTHER" id="PTHR11815:SF10">
    <property type="entry name" value="SUCCINATE--COA LIGASE [GDP-FORMING] SUBUNIT BETA, MITOCHONDRIAL"/>
    <property type="match status" value="1"/>
</dbReference>
<evidence type="ECO:0000256" key="1">
    <source>
        <dbReference type="ARBA" id="ARBA00022598"/>
    </source>
</evidence>
<dbReference type="InterPro" id="IPR005811">
    <property type="entry name" value="SUCC_ACL_C"/>
</dbReference>
<evidence type="ECO:0000256" key="3">
    <source>
        <dbReference type="ARBA" id="ARBA00022741"/>
    </source>
</evidence>
<dbReference type="SUPFAM" id="SSF56059">
    <property type="entry name" value="Glutathione synthetase ATP-binding domain-like"/>
    <property type="match status" value="1"/>
</dbReference>
<dbReference type="InterPro" id="IPR013815">
    <property type="entry name" value="ATP_grasp_subdomain_1"/>
</dbReference>
<dbReference type="PIRSF" id="PIRSF001554">
    <property type="entry name" value="SucCS_beta"/>
    <property type="match status" value="1"/>
</dbReference>
<dbReference type="EMBL" id="DSKP01000033">
    <property type="protein sequence ID" value="HEB48364.1"/>
    <property type="molecule type" value="Genomic_DNA"/>
</dbReference>
<feature type="domain" description="ATP-grasp" evidence="6">
    <location>
        <begin position="9"/>
        <end position="220"/>
    </location>
</feature>
<sequence>MILYEFEVRSLLEKLGVPVEPSCVVSSPDDSSLSSCLKAIGPPFVVKAQVRGWGRGKRGLVIPAENEGDAVRAVKELFSASYDGQPIRYVMVSKRVQVLREYYLALMLDADAQRILLLASREGGVDVETLAQRPGGLLLQPIDPLVGLRGYMARRVASYLGVEVPEVGRILSAMYTAFWRYNMILLELNPLALTDKGLVAIDRKAIVDDDALQLNDDLRGFASRYEEELSEIQRVSVKEGFAVVELGEGGVAVVGNGAGLTMATMDYVEQVGGRPGLFLDLGGGASSERVEKALSLIMSLGKYDRILLNILGGITRCDEVARGILQALEKTSNRHLKISVRLSGFKEEEARSLLESRGIRAFQTLEEAVKEVIS</sequence>
<evidence type="ECO:0000259" key="6">
    <source>
        <dbReference type="PROSITE" id="PS50975"/>
    </source>
</evidence>
<proteinExistence type="predicted"/>
<dbReference type="GO" id="GO:0042709">
    <property type="term" value="C:succinate-CoA ligase complex"/>
    <property type="evidence" value="ECO:0007669"/>
    <property type="project" value="TreeGrafter"/>
</dbReference>
<evidence type="ECO:0000256" key="5">
    <source>
        <dbReference type="PROSITE-ProRule" id="PRU00409"/>
    </source>
</evidence>
<keyword evidence="5" id="KW-0067">ATP-binding</keyword>
<dbReference type="SUPFAM" id="SSF52210">
    <property type="entry name" value="Succinyl-CoA synthetase domains"/>
    <property type="match status" value="1"/>
</dbReference>
<dbReference type="Gene3D" id="3.30.470.20">
    <property type="entry name" value="ATP-grasp fold, B domain"/>
    <property type="match status" value="1"/>
</dbReference>
<dbReference type="GO" id="GO:0006099">
    <property type="term" value="P:tricarboxylic acid cycle"/>
    <property type="evidence" value="ECO:0007669"/>
    <property type="project" value="InterPro"/>
</dbReference>
<dbReference type="PROSITE" id="PS01217">
    <property type="entry name" value="SUCCINYL_COA_LIG_3"/>
    <property type="match status" value="1"/>
</dbReference>
<evidence type="ECO:0000256" key="2">
    <source>
        <dbReference type="ARBA" id="ARBA00022723"/>
    </source>
</evidence>
<dbReference type="GO" id="GO:0005524">
    <property type="term" value="F:ATP binding"/>
    <property type="evidence" value="ECO:0007669"/>
    <property type="project" value="UniProtKB-UniRule"/>
</dbReference>
<protein>
    <submittedName>
        <fullName evidence="7">Succinate--CoA ligase subunit beta</fullName>
        <ecNumber evidence="7">6.2.1.5</ecNumber>
    </submittedName>
</protein>
<keyword evidence="1 7" id="KW-0436">Ligase</keyword>
<comment type="caution">
    <text evidence="7">The sequence shown here is derived from an EMBL/GenBank/DDBJ whole genome shotgun (WGS) entry which is preliminary data.</text>
</comment>
<keyword evidence="4" id="KW-0460">Magnesium</keyword>
<dbReference type="InterPro" id="IPR016102">
    <property type="entry name" value="Succinyl-CoA_synth-like"/>
</dbReference>
<name>A0A7C1T6L2_THEPE</name>
<dbReference type="InterPro" id="IPR013650">
    <property type="entry name" value="ATP-grasp_succ-CoA_synth-type"/>
</dbReference>
<dbReference type="Pfam" id="PF00549">
    <property type="entry name" value="Ligase_CoA"/>
    <property type="match status" value="1"/>
</dbReference>
<evidence type="ECO:0000256" key="4">
    <source>
        <dbReference type="ARBA" id="ARBA00022842"/>
    </source>
</evidence>
<gene>
    <name evidence="7" type="primary">sucC</name>
    <name evidence="8" type="ORF">ENM88_02675</name>
    <name evidence="7" type="ORF">ENP77_01010</name>
</gene>
<dbReference type="AlphaFoldDB" id="A0A7C1T6L2"/>
<evidence type="ECO:0000313" key="7">
    <source>
        <dbReference type="EMBL" id="HEB48364.1"/>
    </source>
</evidence>
<dbReference type="GO" id="GO:0006104">
    <property type="term" value="P:succinyl-CoA metabolic process"/>
    <property type="evidence" value="ECO:0007669"/>
    <property type="project" value="TreeGrafter"/>
</dbReference>
<dbReference type="GO" id="GO:0046872">
    <property type="term" value="F:metal ion binding"/>
    <property type="evidence" value="ECO:0007669"/>
    <property type="project" value="UniProtKB-KW"/>
</dbReference>
<evidence type="ECO:0000313" key="8">
    <source>
        <dbReference type="EMBL" id="HHP04641.1"/>
    </source>
</evidence>
<dbReference type="InterPro" id="IPR005809">
    <property type="entry name" value="Succ_CoA_ligase-like_bsu"/>
</dbReference>
<keyword evidence="3 5" id="KW-0547">Nucleotide-binding</keyword>
<dbReference type="Gene3D" id="3.30.1490.20">
    <property type="entry name" value="ATP-grasp fold, A domain"/>
    <property type="match status" value="1"/>
</dbReference>
<reference evidence="7" key="1">
    <citation type="journal article" date="2020" name="mSystems">
        <title>Genome- and Community-Level Interaction Insights into Carbon Utilization and Element Cycling Functions of Hydrothermarchaeota in Hydrothermal Sediment.</title>
        <authorList>
            <person name="Zhou Z."/>
            <person name="Liu Y."/>
            <person name="Xu W."/>
            <person name="Pan J."/>
            <person name="Luo Z.H."/>
            <person name="Li M."/>
        </authorList>
    </citation>
    <scope>NUCLEOTIDE SEQUENCE [LARGE SCALE GENOMIC DNA]</scope>
    <source>
        <strain evidence="8">SpSt-1125</strain>
        <strain evidence="7">SpSt-25</strain>
    </source>
</reference>
<dbReference type="PANTHER" id="PTHR11815">
    <property type="entry name" value="SUCCINYL-COA SYNTHETASE BETA CHAIN"/>
    <property type="match status" value="1"/>
</dbReference>
<dbReference type="Pfam" id="PF08442">
    <property type="entry name" value="ATP-grasp_2"/>
    <property type="match status" value="1"/>
</dbReference>
<dbReference type="InterPro" id="IPR011761">
    <property type="entry name" value="ATP-grasp"/>
</dbReference>
<accession>A0A7C1T6L2</accession>
<dbReference type="PROSITE" id="PS50975">
    <property type="entry name" value="ATP_GRASP"/>
    <property type="match status" value="1"/>
</dbReference>
<dbReference type="EC" id="6.2.1.5" evidence="7"/>
<organism evidence="7">
    <name type="scientific">Thermofilum pendens</name>
    <dbReference type="NCBI Taxonomy" id="2269"/>
    <lineage>
        <taxon>Archaea</taxon>
        <taxon>Thermoproteota</taxon>
        <taxon>Thermoprotei</taxon>
        <taxon>Thermofilales</taxon>
        <taxon>Thermofilaceae</taxon>
        <taxon>Thermofilum</taxon>
    </lineage>
</organism>
<dbReference type="Gene3D" id="3.40.50.261">
    <property type="entry name" value="Succinyl-CoA synthetase domains"/>
    <property type="match status" value="1"/>
</dbReference>
<dbReference type="InterPro" id="IPR017866">
    <property type="entry name" value="Succ-CoA_synthase_bsu_CS"/>
</dbReference>
<keyword evidence="2" id="KW-0479">Metal-binding</keyword>